<comment type="caution">
    <text evidence="7">The sequence shown here is derived from an EMBL/GenBank/DDBJ whole genome shotgun (WGS) entry which is preliminary data.</text>
</comment>
<evidence type="ECO:0000313" key="8">
    <source>
        <dbReference type="Proteomes" id="UP000787672"/>
    </source>
</evidence>
<dbReference type="PROSITE" id="PS00197">
    <property type="entry name" value="2FE2S_FER_1"/>
    <property type="match status" value="1"/>
</dbReference>
<keyword evidence="3" id="KW-0560">Oxidoreductase</keyword>
<keyword evidence="2" id="KW-0479">Metal-binding</keyword>
<keyword evidence="5" id="KW-0411">Iron-sulfur</keyword>
<evidence type="ECO:0000259" key="6">
    <source>
        <dbReference type="PROSITE" id="PS51085"/>
    </source>
</evidence>
<dbReference type="RefSeq" id="WP_216557580.1">
    <property type="nucleotide sequence ID" value="NZ_JAHLQN010000001.1"/>
</dbReference>
<evidence type="ECO:0000313" key="7">
    <source>
        <dbReference type="EMBL" id="MBU5625560.1"/>
    </source>
</evidence>
<dbReference type="InterPro" id="IPR002888">
    <property type="entry name" value="2Fe-2S-bd"/>
</dbReference>
<evidence type="ECO:0000256" key="4">
    <source>
        <dbReference type="ARBA" id="ARBA00023004"/>
    </source>
</evidence>
<evidence type="ECO:0000256" key="5">
    <source>
        <dbReference type="ARBA" id="ARBA00023014"/>
    </source>
</evidence>
<protein>
    <submittedName>
        <fullName evidence="7">(2Fe-2S)-binding protein</fullName>
    </submittedName>
</protein>
<dbReference type="Proteomes" id="UP000787672">
    <property type="component" value="Unassembled WGS sequence"/>
</dbReference>
<dbReference type="PANTHER" id="PTHR44379">
    <property type="entry name" value="OXIDOREDUCTASE WITH IRON-SULFUR SUBUNIT"/>
    <property type="match status" value="1"/>
</dbReference>
<keyword evidence="1" id="KW-0001">2Fe-2S</keyword>
<keyword evidence="4" id="KW-0408">Iron</keyword>
<reference evidence="7 8" key="1">
    <citation type="submission" date="2021-06" db="EMBL/GenBank/DDBJ databases">
        <authorList>
            <person name="Sun Q."/>
            <person name="Li D."/>
        </authorList>
    </citation>
    <scope>NUCLEOTIDE SEQUENCE [LARGE SCALE GENOMIC DNA]</scope>
    <source>
        <strain evidence="7 8">MSJ-2</strain>
    </source>
</reference>
<proteinExistence type="predicted"/>
<organism evidence="7 8">
    <name type="scientific">Dysosmobacter acutus</name>
    <dbReference type="NCBI Taxonomy" id="2841504"/>
    <lineage>
        <taxon>Bacteria</taxon>
        <taxon>Bacillati</taxon>
        <taxon>Bacillota</taxon>
        <taxon>Clostridia</taxon>
        <taxon>Eubacteriales</taxon>
        <taxon>Oscillospiraceae</taxon>
        <taxon>Dysosmobacter</taxon>
    </lineage>
</organism>
<gene>
    <name evidence="7" type="ORF">KQI82_01260</name>
</gene>
<dbReference type="Pfam" id="PF01799">
    <property type="entry name" value="Fer2_2"/>
    <property type="match status" value="1"/>
</dbReference>
<dbReference type="Pfam" id="PF00111">
    <property type="entry name" value="Fer2"/>
    <property type="match status" value="1"/>
</dbReference>
<dbReference type="PANTHER" id="PTHR44379:SF8">
    <property type="entry name" value="XANTHINE DEHYDROGENASE IRON-SULFUR-BINDING SUBUNIT XDHC-RELATED"/>
    <property type="match status" value="1"/>
</dbReference>
<evidence type="ECO:0000256" key="3">
    <source>
        <dbReference type="ARBA" id="ARBA00023002"/>
    </source>
</evidence>
<accession>A0ABS6F5K7</accession>
<dbReference type="InterPro" id="IPR006058">
    <property type="entry name" value="2Fe2S_fd_BS"/>
</dbReference>
<dbReference type="CDD" id="cd00207">
    <property type="entry name" value="fer2"/>
    <property type="match status" value="1"/>
</dbReference>
<dbReference type="EMBL" id="JAHLQN010000001">
    <property type="protein sequence ID" value="MBU5625560.1"/>
    <property type="molecule type" value="Genomic_DNA"/>
</dbReference>
<evidence type="ECO:0000256" key="1">
    <source>
        <dbReference type="ARBA" id="ARBA00022714"/>
    </source>
</evidence>
<feature type="domain" description="2Fe-2S ferredoxin-type" evidence="6">
    <location>
        <begin position="1"/>
        <end position="76"/>
    </location>
</feature>
<dbReference type="PROSITE" id="PS51085">
    <property type="entry name" value="2FE2S_FER_2"/>
    <property type="match status" value="1"/>
</dbReference>
<dbReference type="InterPro" id="IPR001041">
    <property type="entry name" value="2Fe-2S_ferredoxin-type"/>
</dbReference>
<evidence type="ECO:0000256" key="2">
    <source>
        <dbReference type="ARBA" id="ARBA00022723"/>
    </source>
</evidence>
<keyword evidence="8" id="KW-1185">Reference proteome</keyword>
<sequence>MRILITVNGQPWQGDIAPGASLLDYLRSRGLMGSKEGCDTGSCGACTVWVDGIPVLSCSYPAARAAGASVTTIEGVREEAEEVGRFLSREGAEQCGYCSPGLIMTVLALERENPGADDSEISTYLAGNLCRCSGYAGQLTAIRRYLHRERGNRL</sequence>
<dbReference type="InterPro" id="IPR051452">
    <property type="entry name" value="Diverse_Oxidoreductases"/>
</dbReference>
<name>A0ABS6F5K7_9FIRM</name>